<dbReference type="Pfam" id="PF07969">
    <property type="entry name" value="Amidohydro_3"/>
    <property type="match status" value="1"/>
</dbReference>
<dbReference type="RefSeq" id="WP_196274131.1">
    <property type="nucleotide sequence ID" value="NZ_JADQDC010000001.1"/>
</dbReference>
<evidence type="ECO:0000313" key="2">
    <source>
        <dbReference type="EMBL" id="MBF9149772.1"/>
    </source>
</evidence>
<organism evidence="2 3">
    <name type="scientific">Novosphingobium jiangmenense</name>
    <dbReference type="NCBI Taxonomy" id="2791981"/>
    <lineage>
        <taxon>Bacteria</taxon>
        <taxon>Pseudomonadati</taxon>
        <taxon>Pseudomonadota</taxon>
        <taxon>Alphaproteobacteria</taxon>
        <taxon>Sphingomonadales</taxon>
        <taxon>Sphingomonadaceae</taxon>
        <taxon>Novosphingobium</taxon>
    </lineage>
</organism>
<dbReference type="Gene3D" id="3.20.20.140">
    <property type="entry name" value="Metal-dependent hydrolases"/>
    <property type="match status" value="2"/>
</dbReference>
<dbReference type="PANTHER" id="PTHR11647">
    <property type="entry name" value="HYDRANTOINASE/DIHYDROPYRIMIDINASE FAMILY MEMBER"/>
    <property type="match status" value="1"/>
</dbReference>
<gene>
    <name evidence="2" type="ORF">I2488_02025</name>
</gene>
<accession>A0ABS0HC24</accession>
<proteinExistence type="predicted"/>
<comment type="caution">
    <text evidence="2">The sequence shown here is derived from an EMBL/GenBank/DDBJ whole genome shotgun (WGS) entry which is preliminary data.</text>
</comment>
<sequence length="584" mass="62953">MTTKADLLIRGGLIVDGTGAEPNVGDVALLGDRIVQVGGSFTGTAAETIDASGLVVTPGFVDIHTHYDGQAIWSDTLSPSSSHGVTTVVLGNCGVGFAPCRKQDHEALIRLMEGVEDIPGVVMAEGLPWDWETFPQYLDALAARQRDIDVACLLPHSPLRVWVMGERAIAREEATDADLAAMRDIAREALEAGAIGFATSRLNIHRTKAGELIPTFGADTHELVVITEALKDAGTGVFQAVLDAPFQSWDEEMARLVEVTRASGRPSTFTVGLVNSGPRNWEEALARVDEARAEGMEIWPQILPRPIGLISGWALSTHPFCLCPSYQPIAGLPLEEQLPHLADPAFRARLLSEMPQPGHPLAMLTRIWDWMFPFGDPPQYEPSSDQSIAALARAQGRTCEEVAYDVLMERGGNGMILNTLGNFHEGKLDALLELVRRPDTVIGLGDGGAHYAAICDASYPTFMLTYWVRDRAGERMSLAETVEMLAARPAKVMGLEDRGVLRAGMKADVNVIDMAALELHAPVVRHDLPGGGRRLDQTAKGYVATVVSGKVIRRDDQPTGTLPGKVVRGARKVHAVPEKVAATT</sequence>
<name>A0ABS0HC24_9SPHN</name>
<evidence type="ECO:0000313" key="3">
    <source>
        <dbReference type="Proteomes" id="UP000600799"/>
    </source>
</evidence>
<dbReference type="SUPFAM" id="SSF51338">
    <property type="entry name" value="Composite domain of metallo-dependent hydrolases"/>
    <property type="match status" value="1"/>
</dbReference>
<dbReference type="SUPFAM" id="SSF51556">
    <property type="entry name" value="Metallo-dependent hydrolases"/>
    <property type="match status" value="1"/>
</dbReference>
<dbReference type="Gene3D" id="2.30.40.10">
    <property type="entry name" value="Urease, subunit C, domain 1"/>
    <property type="match status" value="1"/>
</dbReference>
<dbReference type="PANTHER" id="PTHR11647:SF1">
    <property type="entry name" value="COLLAPSIN RESPONSE MEDIATOR PROTEIN"/>
    <property type="match status" value="1"/>
</dbReference>
<keyword evidence="3" id="KW-1185">Reference proteome</keyword>
<dbReference type="InterPro" id="IPR013108">
    <property type="entry name" value="Amidohydro_3"/>
</dbReference>
<dbReference type="Proteomes" id="UP000600799">
    <property type="component" value="Unassembled WGS sequence"/>
</dbReference>
<dbReference type="InterPro" id="IPR050378">
    <property type="entry name" value="Metallo-dep_Hydrolases_sf"/>
</dbReference>
<dbReference type="InterPro" id="IPR011059">
    <property type="entry name" value="Metal-dep_hydrolase_composite"/>
</dbReference>
<dbReference type="InterPro" id="IPR032466">
    <property type="entry name" value="Metal_Hydrolase"/>
</dbReference>
<dbReference type="CDD" id="cd01297">
    <property type="entry name" value="D-aminoacylase"/>
    <property type="match status" value="1"/>
</dbReference>
<protein>
    <submittedName>
        <fullName evidence="2">D-aminoacylase</fullName>
    </submittedName>
</protein>
<evidence type="ECO:0000259" key="1">
    <source>
        <dbReference type="Pfam" id="PF07969"/>
    </source>
</evidence>
<dbReference type="EMBL" id="JADQDC010000001">
    <property type="protein sequence ID" value="MBF9149772.1"/>
    <property type="molecule type" value="Genomic_DNA"/>
</dbReference>
<feature type="domain" description="Amidohydrolase 3" evidence="1">
    <location>
        <begin position="47"/>
        <end position="552"/>
    </location>
</feature>
<reference evidence="2 3" key="1">
    <citation type="submission" date="2020-11" db="EMBL/GenBank/DDBJ databases">
        <title>The genome sequence of Novosphingobium sp. 1Y9A.</title>
        <authorList>
            <person name="Liu Y."/>
        </authorList>
    </citation>
    <scope>NUCLEOTIDE SEQUENCE [LARGE SCALE GENOMIC DNA]</scope>
    <source>
        <strain evidence="2 3">1Y9A</strain>
    </source>
</reference>